<dbReference type="Pfam" id="PF13489">
    <property type="entry name" value="Methyltransf_23"/>
    <property type="match status" value="1"/>
</dbReference>
<dbReference type="GO" id="GO:0032259">
    <property type="term" value="P:methylation"/>
    <property type="evidence" value="ECO:0007669"/>
    <property type="project" value="UniProtKB-KW"/>
</dbReference>
<dbReference type="Proteomes" id="UP000197003">
    <property type="component" value="Chromosome"/>
</dbReference>
<reference evidence="1 2" key="1">
    <citation type="submission" date="2017-04" db="EMBL/GenBank/DDBJ databases">
        <title>Whole genome sequence of Bdellovibrio bacteriovorus strain SSB218315.</title>
        <authorList>
            <person name="Oyedara O."/>
            <person name="Rodriguez-Perez M.A."/>
        </authorList>
    </citation>
    <scope>NUCLEOTIDE SEQUENCE [LARGE SCALE GENOMIC DNA]</scope>
    <source>
        <strain evidence="1 2">SSB218315</strain>
    </source>
</reference>
<evidence type="ECO:0000313" key="2">
    <source>
        <dbReference type="Proteomes" id="UP000197003"/>
    </source>
</evidence>
<sequence length="218" mass="25495">MNCLLCHSPHSAPFKVDKKPVRSYFHCAECDLIFMDPAERLGPQEEKQRYDQHENQGGAGYLAFFEPLINSIEEHFKAAGVMGSSLTSLDFGCGPTAMLSQLLNLRGFKTHDYDLYYHPNQDELRKTYHLVTSTEVWEHLYNPRTEIERMLRLLKPGGLLGVMTSGHRGEAVFHDWHYRRDTTHVVFFSEQTMQWIAQTYKMQLIKSRSPYWIFQKLF</sequence>
<keyword evidence="1" id="KW-0489">Methyltransferase</keyword>
<dbReference type="OrthoDB" id="5291149at2"/>
<dbReference type="AlphaFoldDB" id="A0A1Z3N9X8"/>
<organism evidence="1 2">
    <name type="scientific">Bdellovibrio bacteriovorus</name>
    <dbReference type="NCBI Taxonomy" id="959"/>
    <lineage>
        <taxon>Bacteria</taxon>
        <taxon>Pseudomonadati</taxon>
        <taxon>Bdellovibrionota</taxon>
        <taxon>Bdellovibrionia</taxon>
        <taxon>Bdellovibrionales</taxon>
        <taxon>Pseudobdellovibrionaceae</taxon>
        <taxon>Bdellovibrio</taxon>
    </lineage>
</organism>
<proteinExistence type="predicted"/>
<accession>A0A1Z3N9X8</accession>
<dbReference type="SUPFAM" id="SSF53335">
    <property type="entry name" value="S-adenosyl-L-methionine-dependent methyltransferases"/>
    <property type="match status" value="1"/>
</dbReference>
<dbReference type="InterPro" id="IPR029063">
    <property type="entry name" value="SAM-dependent_MTases_sf"/>
</dbReference>
<gene>
    <name evidence="1" type="ORF">B9G79_12260</name>
</gene>
<protein>
    <submittedName>
        <fullName evidence="1">Methyltransferase</fullName>
    </submittedName>
</protein>
<dbReference type="RefSeq" id="WP_088565762.1">
    <property type="nucleotide sequence ID" value="NZ_CP020946.1"/>
</dbReference>
<dbReference type="GO" id="GO:0008168">
    <property type="term" value="F:methyltransferase activity"/>
    <property type="evidence" value="ECO:0007669"/>
    <property type="project" value="UniProtKB-KW"/>
</dbReference>
<dbReference type="Gene3D" id="3.40.50.150">
    <property type="entry name" value="Vaccinia Virus protein VP39"/>
    <property type="match status" value="1"/>
</dbReference>
<keyword evidence="1" id="KW-0808">Transferase</keyword>
<name>A0A1Z3N9X8_BDEBC</name>
<evidence type="ECO:0000313" key="1">
    <source>
        <dbReference type="EMBL" id="ASD64283.1"/>
    </source>
</evidence>
<dbReference type="EMBL" id="CP020946">
    <property type="protein sequence ID" value="ASD64283.1"/>
    <property type="molecule type" value="Genomic_DNA"/>
</dbReference>